<sequence>MFQTAESRYNLWVREHYRFLMRSAWALTGSRAAAEDIVQDCFAAAWRHRDQLRQAESARAWLFQIMRRNARRHFSPGNLSIDDEAVAEQPAPDCGMDDRLDVVKVLTRISPIHGEVLALYYFDDMSTSLMADALEVAPGTVLSRLARAREALREAMLAPRARPRDALATSVTPLRRA</sequence>
<dbReference type="AlphaFoldDB" id="A0A368XB07"/>
<dbReference type="InterPro" id="IPR007627">
    <property type="entry name" value="RNA_pol_sigma70_r2"/>
</dbReference>
<dbReference type="PANTHER" id="PTHR43133">
    <property type="entry name" value="RNA POLYMERASE ECF-TYPE SIGMA FACTO"/>
    <property type="match status" value="1"/>
</dbReference>
<comment type="caution">
    <text evidence="7">The sequence shown here is derived from an EMBL/GenBank/DDBJ whole genome shotgun (WGS) entry which is preliminary data.</text>
</comment>
<dbReference type="Gene3D" id="1.10.10.10">
    <property type="entry name" value="Winged helix-like DNA-binding domain superfamily/Winged helix DNA-binding domain"/>
    <property type="match status" value="1"/>
</dbReference>
<dbReference type="Pfam" id="PF08281">
    <property type="entry name" value="Sigma70_r4_2"/>
    <property type="match status" value="1"/>
</dbReference>
<dbReference type="GO" id="GO:0003677">
    <property type="term" value="F:DNA binding"/>
    <property type="evidence" value="ECO:0007669"/>
    <property type="project" value="InterPro"/>
</dbReference>
<dbReference type="RefSeq" id="WP_114472723.1">
    <property type="nucleotide sequence ID" value="NZ_QPJK01000020.1"/>
</dbReference>
<dbReference type="SUPFAM" id="SSF88659">
    <property type="entry name" value="Sigma3 and sigma4 domains of RNA polymerase sigma factors"/>
    <property type="match status" value="1"/>
</dbReference>
<dbReference type="Pfam" id="PF04542">
    <property type="entry name" value="Sigma70_r2"/>
    <property type="match status" value="1"/>
</dbReference>
<evidence type="ECO:0000259" key="6">
    <source>
        <dbReference type="Pfam" id="PF08281"/>
    </source>
</evidence>
<dbReference type="EMBL" id="QPJK01000020">
    <property type="protein sequence ID" value="RCW63204.1"/>
    <property type="molecule type" value="Genomic_DNA"/>
</dbReference>
<feature type="domain" description="RNA polymerase sigma factor 70 region 4 type 2" evidence="6">
    <location>
        <begin position="106"/>
        <end position="152"/>
    </location>
</feature>
<proteinExistence type="inferred from homology"/>
<dbReference type="Proteomes" id="UP000252884">
    <property type="component" value="Unassembled WGS sequence"/>
</dbReference>
<accession>A0A368XB07</accession>
<name>A0A368XB07_9BURK</name>
<dbReference type="InterPro" id="IPR013325">
    <property type="entry name" value="RNA_pol_sigma_r2"/>
</dbReference>
<dbReference type="Gene3D" id="1.10.1740.10">
    <property type="match status" value="1"/>
</dbReference>
<keyword evidence="3" id="KW-0731">Sigma factor</keyword>
<comment type="similarity">
    <text evidence="1">Belongs to the sigma-70 factor family. ECF subfamily.</text>
</comment>
<protein>
    <submittedName>
        <fullName evidence="7">RNA polymerase sigma-70 factor (ECF subfamily)</fullName>
    </submittedName>
</protein>
<dbReference type="InterPro" id="IPR036388">
    <property type="entry name" value="WH-like_DNA-bd_sf"/>
</dbReference>
<evidence type="ECO:0000256" key="3">
    <source>
        <dbReference type="ARBA" id="ARBA00023082"/>
    </source>
</evidence>
<dbReference type="InterPro" id="IPR014284">
    <property type="entry name" value="RNA_pol_sigma-70_dom"/>
</dbReference>
<evidence type="ECO:0000256" key="2">
    <source>
        <dbReference type="ARBA" id="ARBA00023015"/>
    </source>
</evidence>
<gene>
    <name evidence="7" type="ORF">DES41_12028</name>
</gene>
<keyword evidence="8" id="KW-1185">Reference proteome</keyword>
<keyword evidence="4" id="KW-0804">Transcription</keyword>
<dbReference type="InterPro" id="IPR039425">
    <property type="entry name" value="RNA_pol_sigma-70-like"/>
</dbReference>
<dbReference type="InterPro" id="IPR013249">
    <property type="entry name" value="RNA_pol_sigma70_r4_t2"/>
</dbReference>
<dbReference type="GO" id="GO:0016987">
    <property type="term" value="F:sigma factor activity"/>
    <property type="evidence" value="ECO:0007669"/>
    <property type="project" value="UniProtKB-KW"/>
</dbReference>
<dbReference type="GO" id="GO:0006352">
    <property type="term" value="P:DNA-templated transcription initiation"/>
    <property type="evidence" value="ECO:0007669"/>
    <property type="project" value="InterPro"/>
</dbReference>
<feature type="domain" description="RNA polymerase sigma-70 region 2" evidence="5">
    <location>
        <begin position="13"/>
        <end position="74"/>
    </location>
</feature>
<dbReference type="OrthoDB" id="9797134at2"/>
<organism evidence="7 8">
    <name type="scientific">Pseudorhodoferax soli</name>
    <dbReference type="NCBI Taxonomy" id="545864"/>
    <lineage>
        <taxon>Bacteria</taxon>
        <taxon>Pseudomonadati</taxon>
        <taxon>Pseudomonadota</taxon>
        <taxon>Betaproteobacteria</taxon>
        <taxon>Burkholderiales</taxon>
        <taxon>Comamonadaceae</taxon>
    </lineage>
</organism>
<evidence type="ECO:0000313" key="7">
    <source>
        <dbReference type="EMBL" id="RCW63204.1"/>
    </source>
</evidence>
<dbReference type="InterPro" id="IPR013324">
    <property type="entry name" value="RNA_pol_sigma_r3/r4-like"/>
</dbReference>
<reference evidence="7 8" key="1">
    <citation type="submission" date="2018-07" db="EMBL/GenBank/DDBJ databases">
        <title>Genomic Encyclopedia of Type Strains, Phase IV (KMG-IV): sequencing the most valuable type-strain genomes for metagenomic binning, comparative biology and taxonomic classification.</title>
        <authorList>
            <person name="Goeker M."/>
        </authorList>
    </citation>
    <scope>NUCLEOTIDE SEQUENCE [LARGE SCALE GENOMIC DNA]</scope>
    <source>
        <strain evidence="7 8">DSM 21634</strain>
    </source>
</reference>
<evidence type="ECO:0000256" key="1">
    <source>
        <dbReference type="ARBA" id="ARBA00010641"/>
    </source>
</evidence>
<keyword evidence="2" id="KW-0805">Transcription regulation</keyword>
<dbReference type="NCBIfam" id="TIGR02937">
    <property type="entry name" value="sigma70-ECF"/>
    <property type="match status" value="1"/>
</dbReference>
<dbReference type="PANTHER" id="PTHR43133:SF25">
    <property type="entry name" value="RNA POLYMERASE SIGMA FACTOR RFAY-RELATED"/>
    <property type="match status" value="1"/>
</dbReference>
<evidence type="ECO:0000256" key="4">
    <source>
        <dbReference type="ARBA" id="ARBA00023163"/>
    </source>
</evidence>
<dbReference type="SUPFAM" id="SSF88946">
    <property type="entry name" value="Sigma2 domain of RNA polymerase sigma factors"/>
    <property type="match status" value="1"/>
</dbReference>
<evidence type="ECO:0000313" key="8">
    <source>
        <dbReference type="Proteomes" id="UP000252884"/>
    </source>
</evidence>
<evidence type="ECO:0000259" key="5">
    <source>
        <dbReference type="Pfam" id="PF04542"/>
    </source>
</evidence>